<accession>A0ABT8R0U4</accession>
<feature type="region of interest" description="Disordered" evidence="3">
    <location>
        <begin position="28"/>
        <end position="97"/>
    </location>
</feature>
<dbReference type="EMBL" id="JAUKPO010000001">
    <property type="protein sequence ID" value="MDO1444938.1"/>
    <property type="molecule type" value="Genomic_DNA"/>
</dbReference>
<evidence type="ECO:0000256" key="2">
    <source>
        <dbReference type="ARBA" id="ARBA00022737"/>
    </source>
</evidence>
<evidence type="ECO:0000313" key="6">
    <source>
        <dbReference type="Proteomes" id="UP001168528"/>
    </source>
</evidence>
<dbReference type="RefSeq" id="WP_302035739.1">
    <property type="nucleotide sequence ID" value="NZ_JAUKPO010000001.1"/>
</dbReference>
<dbReference type="InterPro" id="IPR006970">
    <property type="entry name" value="PT"/>
</dbReference>
<gene>
    <name evidence="5" type="ORF">Q0590_01680</name>
</gene>
<dbReference type="PROSITE" id="PS51257">
    <property type="entry name" value="PROKAR_LIPOPROTEIN"/>
    <property type="match status" value="1"/>
</dbReference>
<name>A0ABT8R0U4_9BACT</name>
<evidence type="ECO:0000256" key="1">
    <source>
        <dbReference type="ARBA" id="ARBA00022729"/>
    </source>
</evidence>
<dbReference type="Pfam" id="PF04886">
    <property type="entry name" value="PT"/>
    <property type="match status" value="1"/>
</dbReference>
<keyword evidence="1 4" id="KW-0732">Signal</keyword>
<keyword evidence="2" id="KW-0677">Repeat</keyword>
<evidence type="ECO:0000256" key="4">
    <source>
        <dbReference type="SAM" id="SignalP"/>
    </source>
</evidence>
<keyword evidence="6" id="KW-1185">Reference proteome</keyword>
<feature type="chain" id="PRO_5046666029" evidence="4">
    <location>
        <begin position="21"/>
        <end position="237"/>
    </location>
</feature>
<protein>
    <submittedName>
        <fullName evidence="5">PT domain-containing protein</fullName>
    </submittedName>
</protein>
<feature type="signal peptide" evidence="4">
    <location>
        <begin position="1"/>
        <end position="20"/>
    </location>
</feature>
<feature type="compositionally biased region" description="Acidic residues" evidence="3">
    <location>
        <begin position="45"/>
        <end position="82"/>
    </location>
</feature>
<organism evidence="5 6">
    <name type="scientific">Rhodocytophaga aerolata</name>
    <dbReference type="NCBI Taxonomy" id="455078"/>
    <lineage>
        <taxon>Bacteria</taxon>
        <taxon>Pseudomonadati</taxon>
        <taxon>Bacteroidota</taxon>
        <taxon>Cytophagia</taxon>
        <taxon>Cytophagales</taxon>
        <taxon>Rhodocytophagaceae</taxon>
        <taxon>Rhodocytophaga</taxon>
    </lineage>
</organism>
<proteinExistence type="predicted"/>
<evidence type="ECO:0000256" key="3">
    <source>
        <dbReference type="SAM" id="MobiDB-lite"/>
    </source>
</evidence>
<comment type="caution">
    <text evidence="5">The sequence shown here is derived from an EMBL/GenBank/DDBJ whole genome shotgun (WGS) entry which is preliminary data.</text>
</comment>
<evidence type="ECO:0000313" key="5">
    <source>
        <dbReference type="EMBL" id="MDO1444938.1"/>
    </source>
</evidence>
<dbReference type="Proteomes" id="UP001168528">
    <property type="component" value="Unassembled WGS sequence"/>
</dbReference>
<sequence>MKKYILFVLTLFTFLTLVSACTEDIVIPDPEGPIHEVPSDTTDTPSDDPTEDPTDEPTDEPSDNPDDEPAEEPTDEPTEDPNDNPIPGNGSVPGGMVGNWTQGTFSLTEFWNYDGSYAGNASEQSNVFVFKDNGECEQYFIMTQRMYNCKTEAYTYKKGTVEFNEADGSFTFTPASGKARGFYSCAPSSNFSRDSRPEELEVKTYYYEMVQMNGKEYMLVKFNRNDANGSYFQKNTW</sequence>
<reference evidence="5" key="1">
    <citation type="submission" date="2023-07" db="EMBL/GenBank/DDBJ databases">
        <title>The genome sequence of Rhodocytophaga aerolata KACC 12507.</title>
        <authorList>
            <person name="Zhang X."/>
        </authorList>
    </citation>
    <scope>NUCLEOTIDE SEQUENCE</scope>
    <source>
        <strain evidence="5">KACC 12507</strain>
    </source>
</reference>